<keyword evidence="2" id="KW-1185">Reference proteome</keyword>
<proteinExistence type="predicted"/>
<organism evidence="1 2">
    <name type="scientific">Sporisorium scitamineum</name>
    <dbReference type="NCBI Taxonomy" id="49012"/>
    <lineage>
        <taxon>Eukaryota</taxon>
        <taxon>Fungi</taxon>
        <taxon>Dikarya</taxon>
        <taxon>Basidiomycota</taxon>
        <taxon>Ustilaginomycotina</taxon>
        <taxon>Ustilaginomycetes</taxon>
        <taxon>Ustilaginales</taxon>
        <taxon>Ustilaginaceae</taxon>
        <taxon>Sporisorium</taxon>
    </lineage>
</organism>
<dbReference type="Proteomes" id="UP000242770">
    <property type="component" value="Unassembled WGS sequence"/>
</dbReference>
<reference evidence="2" key="1">
    <citation type="submission" date="2014-06" db="EMBL/GenBank/DDBJ databases">
        <authorList>
            <person name="Berkman P.J."/>
        </authorList>
    </citation>
    <scope>NUCLEOTIDE SEQUENCE [LARGE SCALE GENOMIC DNA]</scope>
</reference>
<gene>
    <name evidence="1" type="primary">SSCI21430.1</name>
</gene>
<dbReference type="AlphaFoldDB" id="A0A0F7RSG3"/>
<name>A0A0F7RSG3_9BASI</name>
<sequence>MLLCASATKGPALVQAQSGLDLHVISLDLQCYTSAFSEDIRNSE</sequence>
<evidence type="ECO:0000313" key="2">
    <source>
        <dbReference type="Proteomes" id="UP000242770"/>
    </source>
</evidence>
<protein>
    <submittedName>
        <fullName evidence="1">Uncharacterized protein</fullName>
    </submittedName>
</protein>
<accession>A0A0F7RSG3</accession>
<dbReference type="EMBL" id="CCFA01001113">
    <property type="protein sequence ID" value="CDR99466.1"/>
    <property type="molecule type" value="Genomic_DNA"/>
</dbReference>
<evidence type="ECO:0000313" key="1">
    <source>
        <dbReference type="EMBL" id="CDR99466.1"/>
    </source>
</evidence>